<sequence length="109" mass="12180">MELLEKELRTVANNSRKQHILLSLIAANRCENTVDGKRTRIKACLHGYTKMTPAISKELEAIGFTLSEDGKHIKLIFGEDPRYTGTLSKTGSDHRAGDNTAHDLIRSIF</sequence>
<dbReference type="EMBL" id="DWWA01000052">
    <property type="protein sequence ID" value="HJC73123.1"/>
    <property type="molecule type" value="Genomic_DNA"/>
</dbReference>
<organism evidence="1 2">
    <name type="scientific">Candidatus Ruthenibacterium merdavium</name>
    <dbReference type="NCBI Taxonomy" id="2838752"/>
    <lineage>
        <taxon>Bacteria</taxon>
        <taxon>Bacillati</taxon>
        <taxon>Bacillota</taxon>
        <taxon>Clostridia</taxon>
        <taxon>Eubacteriales</taxon>
        <taxon>Oscillospiraceae</taxon>
        <taxon>Ruthenibacterium</taxon>
    </lineage>
</organism>
<protein>
    <submittedName>
        <fullName evidence="1">Uncharacterized protein</fullName>
    </submittedName>
</protein>
<evidence type="ECO:0000313" key="2">
    <source>
        <dbReference type="Proteomes" id="UP000823918"/>
    </source>
</evidence>
<accession>A0A9D2TLG9</accession>
<evidence type="ECO:0000313" key="1">
    <source>
        <dbReference type="EMBL" id="HJC73123.1"/>
    </source>
</evidence>
<reference evidence="1" key="2">
    <citation type="submission" date="2021-04" db="EMBL/GenBank/DDBJ databases">
        <authorList>
            <person name="Gilroy R."/>
        </authorList>
    </citation>
    <scope>NUCLEOTIDE SEQUENCE</scope>
    <source>
        <strain evidence="1">5933</strain>
    </source>
</reference>
<name>A0A9D2TLG9_9FIRM</name>
<reference evidence="1" key="1">
    <citation type="journal article" date="2021" name="PeerJ">
        <title>Extensive microbial diversity within the chicken gut microbiome revealed by metagenomics and culture.</title>
        <authorList>
            <person name="Gilroy R."/>
            <person name="Ravi A."/>
            <person name="Getino M."/>
            <person name="Pursley I."/>
            <person name="Horton D.L."/>
            <person name="Alikhan N.F."/>
            <person name="Baker D."/>
            <person name="Gharbi K."/>
            <person name="Hall N."/>
            <person name="Watson M."/>
            <person name="Adriaenssens E.M."/>
            <person name="Foster-Nyarko E."/>
            <person name="Jarju S."/>
            <person name="Secka A."/>
            <person name="Antonio M."/>
            <person name="Oren A."/>
            <person name="Chaudhuri R.R."/>
            <person name="La Ragione R."/>
            <person name="Hildebrand F."/>
            <person name="Pallen M.J."/>
        </authorList>
    </citation>
    <scope>NUCLEOTIDE SEQUENCE</scope>
    <source>
        <strain evidence="1">5933</strain>
    </source>
</reference>
<comment type="caution">
    <text evidence="1">The sequence shown here is derived from an EMBL/GenBank/DDBJ whole genome shotgun (WGS) entry which is preliminary data.</text>
</comment>
<dbReference type="AlphaFoldDB" id="A0A9D2TLG9"/>
<gene>
    <name evidence="1" type="ORF">H9698_10095</name>
</gene>
<dbReference type="Proteomes" id="UP000823918">
    <property type="component" value="Unassembled WGS sequence"/>
</dbReference>
<proteinExistence type="predicted"/>